<dbReference type="EMBL" id="FUIG01000105">
    <property type="protein sequence ID" value="SJM36030.1"/>
    <property type="molecule type" value="Genomic_DNA"/>
</dbReference>
<reference evidence="2" key="1">
    <citation type="submission" date="2016-12" db="EMBL/GenBank/DDBJ databases">
        <authorList>
            <person name="Brunel B."/>
        </authorList>
    </citation>
    <scope>NUCLEOTIDE SEQUENCE [LARGE SCALE GENOMIC DNA]</scope>
</reference>
<sequence>MLAYFEFLRVLAWLVAEVHRTADADRQKVKGNEGEHNSCSAWLFAEPDRVLENESWGQCSPAVDCRRITMRITLTQPRGENQWQRNPMRLRARKLLPRHPSCFVLRAPQRQSSRSRDPLLRKG</sequence>
<name>A0A2P9AXY2_9HYPH</name>
<dbReference type="Proteomes" id="UP000245698">
    <property type="component" value="Unassembled WGS sequence"/>
</dbReference>
<keyword evidence="2" id="KW-1185">Reference proteome</keyword>
<evidence type="ECO:0000313" key="1">
    <source>
        <dbReference type="EMBL" id="SJM36030.1"/>
    </source>
</evidence>
<protein>
    <submittedName>
        <fullName evidence="1">Uncharacterized protein</fullName>
    </submittedName>
</protein>
<proteinExistence type="predicted"/>
<dbReference type="AlphaFoldDB" id="A0A2P9AXY2"/>
<evidence type="ECO:0000313" key="2">
    <source>
        <dbReference type="Proteomes" id="UP000245698"/>
    </source>
</evidence>
<accession>A0A2P9AXY2</accession>
<gene>
    <name evidence="1" type="ORF">BQ8482_910009</name>
</gene>
<organism evidence="1 2">
    <name type="scientific">Mesorhizobium delmotii</name>
    <dbReference type="NCBI Taxonomy" id="1631247"/>
    <lineage>
        <taxon>Bacteria</taxon>
        <taxon>Pseudomonadati</taxon>
        <taxon>Pseudomonadota</taxon>
        <taxon>Alphaproteobacteria</taxon>
        <taxon>Hyphomicrobiales</taxon>
        <taxon>Phyllobacteriaceae</taxon>
        <taxon>Mesorhizobium</taxon>
    </lineage>
</organism>